<gene>
    <name evidence="1" type="ORF">Daura_11860</name>
</gene>
<sequence>MAGPLDAAAVDAGAVDSPAGALAILPAPSSGAAVPGAVALGGGEFSSGAETGLVVTGTAPRHRLWIEAPVEAARGRAGRAPLIPER</sequence>
<keyword evidence="2" id="KW-1185">Reference proteome</keyword>
<dbReference type="Proteomes" id="UP001058003">
    <property type="component" value="Chromosome"/>
</dbReference>
<name>A0A9Q9IPA6_9ACTN</name>
<dbReference type="KEGG" id="daur:Daura_11860"/>
<dbReference type="AlphaFoldDB" id="A0A9Q9IPA6"/>
<protein>
    <submittedName>
        <fullName evidence="1">Uncharacterized protein</fullName>
    </submittedName>
</protein>
<evidence type="ECO:0000313" key="2">
    <source>
        <dbReference type="Proteomes" id="UP001058003"/>
    </source>
</evidence>
<accession>A0A9Q9IPA6</accession>
<organism evidence="1 2">
    <name type="scientific">Dactylosporangium aurantiacum</name>
    <dbReference type="NCBI Taxonomy" id="35754"/>
    <lineage>
        <taxon>Bacteria</taxon>
        <taxon>Bacillati</taxon>
        <taxon>Actinomycetota</taxon>
        <taxon>Actinomycetes</taxon>
        <taxon>Micromonosporales</taxon>
        <taxon>Micromonosporaceae</taxon>
        <taxon>Dactylosporangium</taxon>
    </lineage>
</organism>
<reference evidence="1" key="1">
    <citation type="submission" date="2021-04" db="EMBL/GenBank/DDBJ databases">
        <title>Dactylosporangium aurantiacum NRRL B-8018 full assembly.</title>
        <authorList>
            <person name="Hartkoorn R.C."/>
            <person name="Beaudoing E."/>
            <person name="Hot D."/>
        </authorList>
    </citation>
    <scope>NUCLEOTIDE SEQUENCE</scope>
    <source>
        <strain evidence="1">NRRL B-8018</strain>
    </source>
</reference>
<dbReference type="EMBL" id="CP073767">
    <property type="protein sequence ID" value="UWZ56805.1"/>
    <property type="molecule type" value="Genomic_DNA"/>
</dbReference>
<dbReference type="RefSeq" id="WP_033361112.1">
    <property type="nucleotide sequence ID" value="NZ_CP073767.1"/>
</dbReference>
<evidence type="ECO:0000313" key="1">
    <source>
        <dbReference type="EMBL" id="UWZ56805.1"/>
    </source>
</evidence>
<proteinExistence type="predicted"/>